<dbReference type="PANTHER" id="PTHR14097:SF7">
    <property type="entry name" value="OXIDOREDUCTASE HTATIP2"/>
    <property type="match status" value="1"/>
</dbReference>
<dbReference type="InterPro" id="IPR016040">
    <property type="entry name" value="NAD(P)-bd_dom"/>
</dbReference>
<keyword evidence="3" id="KW-1185">Reference proteome</keyword>
<dbReference type="EMBL" id="BJCL01000035">
    <property type="protein sequence ID" value="GCL66345.1"/>
    <property type="molecule type" value="Genomic_DNA"/>
</dbReference>
<reference evidence="3" key="1">
    <citation type="submission" date="2019-03" db="EMBL/GenBank/DDBJ databases">
        <title>Aquabacterium pictum sp.nov., the first bacteriochlorophyll a-containing freshwater bacterium in the genus Aquabacterium of the class Betaproteobacteria.</title>
        <authorList>
            <person name="Hirose S."/>
            <person name="Tank M."/>
            <person name="Hara E."/>
            <person name="Tamaki H."/>
            <person name="Takaichi S."/>
            <person name="Haruta S."/>
            <person name="Hanada S."/>
        </authorList>
    </citation>
    <scope>NUCLEOTIDE SEQUENCE [LARGE SCALE GENOMIC DNA]</scope>
    <source>
        <strain evidence="3">W35</strain>
    </source>
</reference>
<dbReference type="AlphaFoldDB" id="A0A480B363"/>
<feature type="domain" description="NAD(P)-binding" evidence="1">
    <location>
        <begin position="13"/>
        <end position="144"/>
    </location>
</feature>
<comment type="caution">
    <text evidence="2">The sequence shown here is derived from an EMBL/GenBank/DDBJ whole genome shotgun (WGS) entry which is preliminary data.</text>
</comment>
<evidence type="ECO:0000313" key="3">
    <source>
        <dbReference type="Proteomes" id="UP000301751"/>
    </source>
</evidence>
<dbReference type="InterPro" id="IPR036291">
    <property type="entry name" value="NAD(P)-bd_dom_sf"/>
</dbReference>
<proteinExistence type="predicted"/>
<evidence type="ECO:0000259" key="1">
    <source>
        <dbReference type="Pfam" id="PF13460"/>
    </source>
</evidence>
<organism evidence="2 3">
    <name type="scientific">Pseudaquabacterium pictum</name>
    <dbReference type="NCBI Taxonomy" id="2315236"/>
    <lineage>
        <taxon>Bacteria</taxon>
        <taxon>Pseudomonadati</taxon>
        <taxon>Pseudomonadota</taxon>
        <taxon>Betaproteobacteria</taxon>
        <taxon>Burkholderiales</taxon>
        <taxon>Sphaerotilaceae</taxon>
        <taxon>Pseudaquabacterium</taxon>
    </lineage>
</organism>
<dbReference type="Pfam" id="PF13460">
    <property type="entry name" value="NAD_binding_10"/>
    <property type="match status" value="1"/>
</dbReference>
<gene>
    <name evidence="2" type="ORF">AQPW35_54260</name>
</gene>
<protein>
    <recommendedName>
        <fullName evidence="1">NAD(P)-binding domain-containing protein</fullName>
    </recommendedName>
</protein>
<evidence type="ECO:0000313" key="2">
    <source>
        <dbReference type="EMBL" id="GCL66345.1"/>
    </source>
</evidence>
<dbReference type="Proteomes" id="UP000301751">
    <property type="component" value="Unassembled WGS sequence"/>
</dbReference>
<dbReference type="Gene3D" id="3.40.50.720">
    <property type="entry name" value="NAD(P)-binding Rossmann-like Domain"/>
    <property type="match status" value="1"/>
</dbReference>
<dbReference type="OrthoDB" id="9798632at2"/>
<dbReference type="SUPFAM" id="SSF51735">
    <property type="entry name" value="NAD(P)-binding Rossmann-fold domains"/>
    <property type="match status" value="1"/>
</dbReference>
<sequence>MAGTPAARVAVAGATGLIGRALLARLASDARVGTITALVRQPAALGAQSVAVQPLVVDYRALGSSQALPPVDWAFCALGTTIKTAGSQAAFRAVDVDAVLAFAQAARSAGATRFGLVSAMGADARSKVFYNRCKGEVEDALRAQGWPQLVIARPSLLLGAREALGQPVRPAETLAQRLMPAVGWLIPRHLRPIRGDAVATALAEAVAVPGPELQLLLSGDLQALADRSPRR</sequence>
<accession>A0A480B363</accession>
<dbReference type="RefSeq" id="WP_137736046.1">
    <property type="nucleotide sequence ID" value="NZ_BJCL01000035.1"/>
</dbReference>
<dbReference type="PANTHER" id="PTHR14097">
    <property type="entry name" value="OXIDOREDUCTASE HTATIP2"/>
    <property type="match status" value="1"/>
</dbReference>
<name>A0A480B363_9BURK</name>